<organism evidence="2 3">
    <name type="scientific">Sphingomicrobium lutaoense</name>
    <dbReference type="NCBI Taxonomy" id="515949"/>
    <lineage>
        <taxon>Bacteria</taxon>
        <taxon>Pseudomonadati</taxon>
        <taxon>Pseudomonadota</taxon>
        <taxon>Alphaproteobacteria</taxon>
        <taxon>Sphingomonadales</taxon>
        <taxon>Sphingomonadaceae</taxon>
        <taxon>Sphingomicrobium</taxon>
    </lineage>
</organism>
<keyword evidence="3" id="KW-1185">Reference proteome</keyword>
<reference evidence="2 3" key="1">
    <citation type="submission" date="2020-08" db="EMBL/GenBank/DDBJ databases">
        <title>Genomic Encyclopedia of Type Strains, Phase IV (KMG-IV): sequencing the most valuable type-strain genomes for metagenomic binning, comparative biology and taxonomic classification.</title>
        <authorList>
            <person name="Goeker M."/>
        </authorList>
    </citation>
    <scope>NUCLEOTIDE SEQUENCE [LARGE SCALE GENOMIC DNA]</scope>
    <source>
        <strain evidence="2 3">DSM 24194</strain>
    </source>
</reference>
<accession>A0A839Z0V8</accession>
<keyword evidence="1" id="KW-0732">Signal</keyword>
<evidence type="ECO:0000313" key="2">
    <source>
        <dbReference type="EMBL" id="MBB3764188.1"/>
    </source>
</evidence>
<feature type="chain" id="PRO_5032948853" evidence="1">
    <location>
        <begin position="21"/>
        <end position="162"/>
    </location>
</feature>
<sequence>MKTMIFACLASAAMAMPLAAQDKEVVKEVEEVEIVSKGDHDPLGALEESEMDGKKHVVIKKEIRKGEGAKEGAMEARARRMMSDCAGRSFETEAMVKNEAGEVRKTRIKLCGDKDNDDAWVETLISAKKKIALAEEISEESRAAIIADLDAEISRTIADEDG</sequence>
<evidence type="ECO:0000256" key="1">
    <source>
        <dbReference type="SAM" id="SignalP"/>
    </source>
</evidence>
<feature type="signal peptide" evidence="1">
    <location>
        <begin position="1"/>
        <end position="20"/>
    </location>
</feature>
<dbReference type="RefSeq" id="WP_183933469.1">
    <property type="nucleotide sequence ID" value="NZ_JACICF010000001.1"/>
</dbReference>
<comment type="caution">
    <text evidence="2">The sequence shown here is derived from an EMBL/GenBank/DDBJ whole genome shotgun (WGS) entry which is preliminary data.</text>
</comment>
<dbReference type="EMBL" id="JACICF010000001">
    <property type="protein sequence ID" value="MBB3764188.1"/>
    <property type="molecule type" value="Genomic_DNA"/>
</dbReference>
<gene>
    <name evidence="2" type="ORF">FHS50_001211</name>
</gene>
<dbReference type="AlphaFoldDB" id="A0A839Z0V8"/>
<name>A0A839Z0V8_9SPHN</name>
<evidence type="ECO:0000313" key="3">
    <source>
        <dbReference type="Proteomes" id="UP000578569"/>
    </source>
</evidence>
<protein>
    <submittedName>
        <fullName evidence="2">Uncharacterized protein</fullName>
    </submittedName>
</protein>
<proteinExistence type="predicted"/>
<dbReference type="Proteomes" id="UP000578569">
    <property type="component" value="Unassembled WGS sequence"/>
</dbReference>